<comment type="caution">
    <text evidence="1">The sequence shown here is derived from an EMBL/GenBank/DDBJ whole genome shotgun (WGS) entry which is preliminary data.</text>
</comment>
<dbReference type="Proteomes" id="UP001199054">
    <property type="component" value="Unassembled WGS sequence"/>
</dbReference>
<accession>A0ABS8BAF0</accession>
<evidence type="ECO:0000313" key="1">
    <source>
        <dbReference type="EMBL" id="MCB5181494.1"/>
    </source>
</evidence>
<name>A0ABS8BAF0_9ACTN</name>
<keyword evidence="2" id="KW-1185">Reference proteome</keyword>
<protein>
    <submittedName>
        <fullName evidence="1">Uncharacterized protein</fullName>
    </submittedName>
</protein>
<evidence type="ECO:0000313" key="2">
    <source>
        <dbReference type="Proteomes" id="UP001199054"/>
    </source>
</evidence>
<gene>
    <name evidence="1" type="ORF">LG632_19160</name>
</gene>
<sequence length="86" mass="9814">MTDRSERVQSDPAPVLEATGRQEFFWLITVRTGVGLSTQTGTITWFPGQTREALYNSVLRHMKEYTGRSDVVTLAWVLEPNERGDR</sequence>
<dbReference type="RefSeq" id="WP_226728578.1">
    <property type="nucleotide sequence ID" value="NZ_JAJAUY010000077.1"/>
</dbReference>
<dbReference type="EMBL" id="JAJAUY010000077">
    <property type="protein sequence ID" value="MCB5181494.1"/>
    <property type="molecule type" value="Genomic_DNA"/>
</dbReference>
<organism evidence="1 2">
    <name type="scientific">Streptomyces antimicrobicus</name>
    <dbReference type="NCBI Taxonomy" id="2883108"/>
    <lineage>
        <taxon>Bacteria</taxon>
        <taxon>Bacillati</taxon>
        <taxon>Actinomycetota</taxon>
        <taxon>Actinomycetes</taxon>
        <taxon>Kitasatosporales</taxon>
        <taxon>Streptomycetaceae</taxon>
        <taxon>Streptomyces</taxon>
    </lineage>
</organism>
<proteinExistence type="predicted"/>
<reference evidence="1 2" key="1">
    <citation type="submission" date="2021-10" db="EMBL/GenBank/DDBJ databases">
        <title>Streptomyces sp. strain SMC 277, a novel streptomycete isolated from soil.</title>
        <authorList>
            <person name="Chanama M."/>
        </authorList>
    </citation>
    <scope>NUCLEOTIDE SEQUENCE [LARGE SCALE GENOMIC DNA]</scope>
    <source>
        <strain evidence="1 2">SMC 277</strain>
    </source>
</reference>